<dbReference type="EC" id="2.5.1.75" evidence="10"/>
<feature type="site" description="Interaction with substrate tRNA" evidence="10">
    <location>
        <position position="116"/>
    </location>
</feature>
<dbReference type="AlphaFoldDB" id="A0A4P6V237"/>
<comment type="subunit">
    <text evidence="10">Monomer.</text>
</comment>
<dbReference type="InterPro" id="IPR018022">
    <property type="entry name" value="IPT"/>
</dbReference>
<keyword evidence="4 10" id="KW-0808">Transferase</keyword>
<dbReference type="NCBIfam" id="TIGR00174">
    <property type="entry name" value="miaA"/>
    <property type="match status" value="1"/>
</dbReference>
<reference evidence="14 15" key="1">
    <citation type="journal article" date="2017" name="Int. J. Syst. Evol. Microbiol.">
        <title>Roseitalea porphyridii gen. nov., sp. nov., isolated from a red alga, and reclassification of Hoeflea suaedae Chung et al. 2013 as Pseudohoeflea suaedae gen. nov., comb. nov.</title>
        <authorList>
            <person name="Hyeon J.W."/>
            <person name="Jeong S.E."/>
            <person name="Baek K."/>
            <person name="Jeon C.O."/>
        </authorList>
    </citation>
    <scope>NUCLEOTIDE SEQUENCE [LARGE SCALE GENOMIC DNA]</scope>
    <source>
        <strain evidence="14 15">MA7-20</strain>
    </source>
</reference>
<evidence type="ECO:0000256" key="11">
    <source>
        <dbReference type="RuleBase" id="RU003783"/>
    </source>
</evidence>
<feature type="binding site" evidence="10">
    <location>
        <begin position="26"/>
        <end position="33"/>
    </location>
    <ligand>
        <name>ATP</name>
        <dbReference type="ChEBI" id="CHEBI:30616"/>
    </ligand>
</feature>
<dbReference type="InterPro" id="IPR027417">
    <property type="entry name" value="P-loop_NTPase"/>
</dbReference>
<dbReference type="GO" id="GO:0005524">
    <property type="term" value="F:ATP binding"/>
    <property type="evidence" value="ECO:0007669"/>
    <property type="project" value="UniProtKB-UniRule"/>
</dbReference>
<dbReference type="GO" id="GO:0052381">
    <property type="term" value="F:tRNA dimethylallyltransferase activity"/>
    <property type="evidence" value="ECO:0007669"/>
    <property type="project" value="UniProtKB-UniRule"/>
</dbReference>
<feature type="site" description="Interaction with substrate tRNA" evidence="10">
    <location>
        <position position="138"/>
    </location>
</feature>
<keyword evidence="6 10" id="KW-0547">Nucleotide-binding</keyword>
<feature type="region of interest" description="Interaction with substrate tRNA" evidence="10">
    <location>
        <begin position="174"/>
        <end position="178"/>
    </location>
</feature>
<evidence type="ECO:0000256" key="2">
    <source>
        <dbReference type="ARBA" id="ARBA00003213"/>
    </source>
</evidence>
<dbReference type="OrthoDB" id="9776390at2"/>
<keyword evidence="5 10" id="KW-0819">tRNA processing</keyword>
<dbReference type="Proteomes" id="UP000293719">
    <property type="component" value="Chromosome"/>
</dbReference>
<dbReference type="SUPFAM" id="SSF52540">
    <property type="entry name" value="P-loop containing nucleoside triphosphate hydrolases"/>
    <property type="match status" value="1"/>
</dbReference>
<comment type="similarity">
    <text evidence="3 10 13">Belongs to the IPP transferase family.</text>
</comment>
<evidence type="ECO:0000256" key="9">
    <source>
        <dbReference type="ARBA" id="ARBA00049563"/>
    </source>
</evidence>
<evidence type="ECO:0000256" key="4">
    <source>
        <dbReference type="ARBA" id="ARBA00022679"/>
    </source>
</evidence>
<organism evidence="14 15">
    <name type="scientific">Roseitalea porphyridii</name>
    <dbReference type="NCBI Taxonomy" id="1852022"/>
    <lineage>
        <taxon>Bacteria</taxon>
        <taxon>Pseudomonadati</taxon>
        <taxon>Pseudomonadota</taxon>
        <taxon>Alphaproteobacteria</taxon>
        <taxon>Hyphomicrobiales</taxon>
        <taxon>Ahrensiaceae</taxon>
        <taxon>Roseitalea</taxon>
    </lineage>
</organism>
<evidence type="ECO:0000313" key="15">
    <source>
        <dbReference type="Proteomes" id="UP000293719"/>
    </source>
</evidence>
<dbReference type="Gene3D" id="1.10.20.140">
    <property type="match status" value="1"/>
</dbReference>
<evidence type="ECO:0000256" key="12">
    <source>
        <dbReference type="RuleBase" id="RU003784"/>
    </source>
</evidence>
<dbReference type="HAMAP" id="MF_00185">
    <property type="entry name" value="IPP_trans"/>
    <property type="match status" value="1"/>
</dbReference>
<dbReference type="Pfam" id="PF01715">
    <property type="entry name" value="IPPT"/>
    <property type="match status" value="1"/>
</dbReference>
<protein>
    <recommendedName>
        <fullName evidence="10">tRNA dimethylallyltransferase</fullName>
        <ecNumber evidence="10">2.5.1.75</ecNumber>
    </recommendedName>
    <alternativeName>
        <fullName evidence="10">Dimethylallyl diphosphate:tRNA dimethylallyltransferase</fullName>
        <shortName evidence="10">DMAPP:tRNA dimethylallyltransferase</shortName>
        <shortName evidence="10">DMATase</shortName>
    </alternativeName>
    <alternativeName>
        <fullName evidence="10">Isopentenyl-diphosphate:tRNA isopentenyltransferase</fullName>
        <shortName evidence="10">IPP transferase</shortName>
        <shortName evidence="10">IPPT</shortName>
        <shortName evidence="10">IPTase</shortName>
    </alternativeName>
</protein>
<proteinExistence type="inferred from homology"/>
<evidence type="ECO:0000256" key="3">
    <source>
        <dbReference type="ARBA" id="ARBA00005842"/>
    </source>
</evidence>
<dbReference type="PANTHER" id="PTHR11088:SF60">
    <property type="entry name" value="TRNA DIMETHYLALLYLTRANSFERASE"/>
    <property type="match status" value="1"/>
</dbReference>
<evidence type="ECO:0000256" key="6">
    <source>
        <dbReference type="ARBA" id="ARBA00022741"/>
    </source>
</evidence>
<keyword evidence="15" id="KW-1185">Reference proteome</keyword>
<dbReference type="InterPro" id="IPR039657">
    <property type="entry name" value="Dimethylallyltransferase"/>
</dbReference>
<keyword evidence="7 10" id="KW-0067">ATP-binding</keyword>
<dbReference type="GO" id="GO:0006400">
    <property type="term" value="P:tRNA modification"/>
    <property type="evidence" value="ECO:0007669"/>
    <property type="project" value="TreeGrafter"/>
</dbReference>
<comment type="cofactor">
    <cofactor evidence="1 10">
        <name>Mg(2+)</name>
        <dbReference type="ChEBI" id="CHEBI:18420"/>
    </cofactor>
</comment>
<feature type="region of interest" description="Interaction with substrate tRNA" evidence="10">
    <location>
        <begin position="51"/>
        <end position="54"/>
    </location>
</feature>
<accession>A0A4P6V237</accession>
<evidence type="ECO:0000256" key="5">
    <source>
        <dbReference type="ARBA" id="ARBA00022694"/>
    </source>
</evidence>
<evidence type="ECO:0000313" key="14">
    <source>
        <dbReference type="EMBL" id="QBK31441.1"/>
    </source>
</evidence>
<comment type="caution">
    <text evidence="10">Lacks conserved residue(s) required for the propagation of feature annotation.</text>
</comment>
<gene>
    <name evidence="10 14" type="primary">miaA</name>
    <name evidence="14" type="ORF">E0E05_13000</name>
</gene>
<name>A0A4P6V237_9HYPH</name>
<dbReference type="PANTHER" id="PTHR11088">
    <property type="entry name" value="TRNA DIMETHYLALLYLTRANSFERASE"/>
    <property type="match status" value="1"/>
</dbReference>
<comment type="function">
    <text evidence="2 10 12">Catalyzes the transfer of a dimethylallyl group onto the adenine at position 37 in tRNAs that read codons beginning with uridine, leading to the formation of N6-(dimethylallyl)adenosine (i(6)A).</text>
</comment>
<dbReference type="EMBL" id="CP036532">
    <property type="protein sequence ID" value="QBK31441.1"/>
    <property type="molecule type" value="Genomic_DNA"/>
</dbReference>
<keyword evidence="8 10" id="KW-0460">Magnesium</keyword>
<comment type="catalytic activity">
    <reaction evidence="9 10 11">
        <text>adenosine(37) in tRNA + dimethylallyl diphosphate = N(6)-dimethylallyladenosine(37) in tRNA + diphosphate</text>
        <dbReference type="Rhea" id="RHEA:26482"/>
        <dbReference type="Rhea" id="RHEA-COMP:10162"/>
        <dbReference type="Rhea" id="RHEA-COMP:10375"/>
        <dbReference type="ChEBI" id="CHEBI:33019"/>
        <dbReference type="ChEBI" id="CHEBI:57623"/>
        <dbReference type="ChEBI" id="CHEBI:74411"/>
        <dbReference type="ChEBI" id="CHEBI:74415"/>
        <dbReference type="EC" id="2.5.1.75"/>
    </reaction>
</comment>
<evidence type="ECO:0000256" key="8">
    <source>
        <dbReference type="ARBA" id="ARBA00022842"/>
    </source>
</evidence>
<sequence length="317" mass="33874">MTLDWARTGQGVARRTMARTISLIAGPTASGKSAFALELAARTGAHIVNADSMQVYDGLRVLTARPDADELARAPHHLYGHVPPSVAYSTGQWARDVTDLIARLPPDASLVFAGGTGLYFKALTEGLSPMPDVPDAVRAAFRARLAREGAPALHADLAARDAEGAAMLEPGDGQRVVRALEVLEASGAPLRHWQGRRGDPVLPPETIGARFVLLPERAALNARIESRFDAMIARGALDEVRALRALNLDPDLPAMKAIGVRELGAVLDGAMDEAEAIARAKAATRQYAKRQMTWFRNQFDATWQIVNAAGGTPPPTT</sequence>
<dbReference type="KEGG" id="rpod:E0E05_13000"/>
<evidence type="ECO:0000256" key="1">
    <source>
        <dbReference type="ARBA" id="ARBA00001946"/>
    </source>
</evidence>
<evidence type="ECO:0000256" key="10">
    <source>
        <dbReference type="HAMAP-Rule" id="MF_00185"/>
    </source>
</evidence>
<feature type="binding site" evidence="10">
    <location>
        <begin position="28"/>
        <end position="33"/>
    </location>
    <ligand>
        <name>substrate</name>
    </ligand>
</feature>
<dbReference type="Gene3D" id="3.40.50.300">
    <property type="entry name" value="P-loop containing nucleotide triphosphate hydrolases"/>
    <property type="match status" value="1"/>
</dbReference>
<evidence type="ECO:0000256" key="7">
    <source>
        <dbReference type="ARBA" id="ARBA00022840"/>
    </source>
</evidence>
<evidence type="ECO:0000256" key="13">
    <source>
        <dbReference type="RuleBase" id="RU003785"/>
    </source>
</evidence>